<accession>A0A498LUT5</accession>
<organism evidence="2 3">
    <name type="scientific">Labeo rohita</name>
    <name type="common">Indian major carp</name>
    <name type="synonym">Cyprinus rohita</name>
    <dbReference type="NCBI Taxonomy" id="84645"/>
    <lineage>
        <taxon>Eukaryota</taxon>
        <taxon>Metazoa</taxon>
        <taxon>Chordata</taxon>
        <taxon>Craniata</taxon>
        <taxon>Vertebrata</taxon>
        <taxon>Euteleostomi</taxon>
        <taxon>Actinopterygii</taxon>
        <taxon>Neopterygii</taxon>
        <taxon>Teleostei</taxon>
        <taxon>Ostariophysi</taxon>
        <taxon>Cypriniformes</taxon>
        <taxon>Cyprinidae</taxon>
        <taxon>Labeoninae</taxon>
        <taxon>Labeonini</taxon>
        <taxon>Labeo</taxon>
    </lineage>
</organism>
<sequence length="82" mass="9272">MKAALPECRSGERRFRTDTQSSSVRLRPPRDRSQESAIHCVSETTPPANHITLARSQTALIGQEFPMAVMTQEIPLTRVYFL</sequence>
<protein>
    <submittedName>
        <fullName evidence="2">Uncharacterized protein</fullName>
    </submittedName>
</protein>
<gene>
    <name evidence="2" type="ORF">ROHU_010767</name>
</gene>
<dbReference type="Proteomes" id="UP000290572">
    <property type="component" value="Unassembled WGS sequence"/>
</dbReference>
<evidence type="ECO:0000313" key="2">
    <source>
        <dbReference type="EMBL" id="RXN10886.1"/>
    </source>
</evidence>
<dbReference type="AlphaFoldDB" id="A0A498LUT5"/>
<evidence type="ECO:0000256" key="1">
    <source>
        <dbReference type="SAM" id="MobiDB-lite"/>
    </source>
</evidence>
<name>A0A498LUT5_LABRO</name>
<proteinExistence type="predicted"/>
<evidence type="ECO:0000313" key="3">
    <source>
        <dbReference type="Proteomes" id="UP000290572"/>
    </source>
</evidence>
<comment type="caution">
    <text evidence="2">The sequence shown here is derived from an EMBL/GenBank/DDBJ whole genome shotgun (WGS) entry which is preliminary data.</text>
</comment>
<keyword evidence="3" id="KW-1185">Reference proteome</keyword>
<dbReference type="EMBL" id="QBIY01013168">
    <property type="protein sequence ID" value="RXN10886.1"/>
    <property type="molecule type" value="Genomic_DNA"/>
</dbReference>
<reference evidence="2 3" key="1">
    <citation type="submission" date="2018-03" db="EMBL/GenBank/DDBJ databases">
        <title>Draft genome sequence of Rohu Carp (Labeo rohita).</title>
        <authorList>
            <person name="Das P."/>
            <person name="Kushwaha B."/>
            <person name="Joshi C.G."/>
            <person name="Kumar D."/>
            <person name="Nagpure N.S."/>
            <person name="Sahoo L."/>
            <person name="Das S.P."/>
            <person name="Bit A."/>
            <person name="Patnaik S."/>
            <person name="Meher P.K."/>
            <person name="Jayasankar P."/>
            <person name="Koringa P.G."/>
            <person name="Patel N.V."/>
            <person name="Hinsu A.T."/>
            <person name="Kumar R."/>
            <person name="Pandey M."/>
            <person name="Agarwal S."/>
            <person name="Srivastava S."/>
            <person name="Singh M."/>
            <person name="Iquebal M.A."/>
            <person name="Jaiswal S."/>
            <person name="Angadi U.B."/>
            <person name="Kumar N."/>
            <person name="Raza M."/>
            <person name="Shah T.M."/>
            <person name="Rai A."/>
            <person name="Jena J.K."/>
        </authorList>
    </citation>
    <scope>NUCLEOTIDE SEQUENCE [LARGE SCALE GENOMIC DNA]</scope>
    <source>
        <strain evidence="2">DASCIFA01</strain>
        <tissue evidence="2">Testis</tissue>
    </source>
</reference>
<feature type="region of interest" description="Disordered" evidence="1">
    <location>
        <begin position="1"/>
        <end position="37"/>
    </location>
</feature>